<sequence length="59" mass="6145">MPGSVFGLLDGNGFTNESAANVNELASPFDLAVGANLAHRGFGRIIRLGKPRRSASSTE</sequence>
<dbReference type="Proteomes" id="UP000215703">
    <property type="component" value="Chromosome"/>
</dbReference>
<proteinExistence type="predicted"/>
<organism evidence="1 2">
    <name type="scientific">Bradyrhizobium ottawaense</name>
    <dbReference type="NCBI Taxonomy" id="931866"/>
    <lineage>
        <taxon>Bacteria</taxon>
        <taxon>Pseudomonadati</taxon>
        <taxon>Pseudomonadota</taxon>
        <taxon>Alphaproteobacteria</taxon>
        <taxon>Hyphomicrobiales</taxon>
        <taxon>Nitrobacteraceae</taxon>
        <taxon>Bradyrhizobium</taxon>
    </lineage>
</organism>
<reference evidence="1 2" key="1">
    <citation type="journal article" date="2014" name="Int. J. Syst. Evol. Microbiol.">
        <title>Bradyrhizobium ottawaense sp. nov., a symbiotic nitrogen fixing bacterium from root nodules of soybeans in Canada.</title>
        <authorList>
            <person name="Yu X."/>
            <person name="Cloutier S."/>
            <person name="Tambong J.T."/>
            <person name="Bromfield E.S."/>
        </authorList>
    </citation>
    <scope>NUCLEOTIDE SEQUENCE [LARGE SCALE GENOMIC DNA]</scope>
    <source>
        <strain evidence="1 2">OO99</strain>
    </source>
</reference>
<reference evidence="1 2" key="2">
    <citation type="journal article" date="2017" name="Syst. Appl. Microbiol.">
        <title>Soybeans inoculated with root zone soils of Canadian native legumes harbour diverse and novel Bradyrhizobium spp. that possess agricultural potential.</title>
        <authorList>
            <person name="Bromfield E.S.P."/>
            <person name="Cloutier S."/>
            <person name="Tambong J.T."/>
            <person name="Tran Thi T.V."/>
        </authorList>
    </citation>
    <scope>NUCLEOTIDE SEQUENCE [LARGE SCALE GENOMIC DNA]</scope>
    <source>
        <strain evidence="1 2">OO99</strain>
    </source>
</reference>
<evidence type="ECO:0000313" key="1">
    <source>
        <dbReference type="EMBL" id="AWL93682.1"/>
    </source>
</evidence>
<evidence type="ECO:0000313" key="2">
    <source>
        <dbReference type="Proteomes" id="UP000215703"/>
    </source>
</evidence>
<dbReference type="EMBL" id="CP029425">
    <property type="protein sequence ID" value="AWL93682.1"/>
    <property type="molecule type" value="Genomic_DNA"/>
</dbReference>
<dbReference type="AlphaFoldDB" id="A0A2U8P7G4"/>
<protein>
    <submittedName>
        <fullName evidence="1">Uncharacterized protein</fullName>
    </submittedName>
</protein>
<gene>
    <name evidence="1" type="ORF">CIT37_17125</name>
</gene>
<name>A0A2U8P7G4_9BRAD</name>
<accession>A0A2U8P7G4</accession>